<evidence type="ECO:0000313" key="3">
    <source>
        <dbReference type="Proteomes" id="UP001304125"/>
    </source>
</evidence>
<gene>
    <name evidence="2" type="ORF">RN606_03595</name>
</gene>
<keyword evidence="3" id="KW-1185">Reference proteome</keyword>
<accession>A0AA96JE32</accession>
<dbReference type="AlphaFoldDB" id="A0AA96JE32"/>
<feature type="region of interest" description="Disordered" evidence="1">
    <location>
        <begin position="38"/>
        <end position="63"/>
    </location>
</feature>
<sequence>MARKGIEIPVASDTRDFEKGIKSGVITPLEDAADSLKDVERAGDRAGEQLEQSMRDAQRRTEDLADEHKALQDVIEKGSRTSYRKMSDESEKATRSASDDVDEFKDEARSNFSEVASSFSGDMDSAVDLVQGTLGGLAGSLSGPVGLALGGLGAAAGLFYTQWKDQTEKVQQRVSDMTDDMIQSGERYLSANYIQQGILDIIQGADDAVVSLDQVNKIVDATGAPKETVLRAAAGDAEALNELMPVLQGNLDDANGKLADYSNKVGGDGARTEELRTEVGYWQSMVDVLDGVQNGIDKANETAQTYNATVASYEAAHSLQGQAEKFDILNGKIGEVGAGIRNLPKVGIDTSQAERDISRFVSKQRHLTIQADVVSRPGVTIR</sequence>
<proteinExistence type="predicted"/>
<evidence type="ECO:0000256" key="1">
    <source>
        <dbReference type="SAM" id="MobiDB-lite"/>
    </source>
</evidence>
<protein>
    <submittedName>
        <fullName evidence="2">Uncharacterized protein</fullName>
    </submittedName>
</protein>
<dbReference type="Proteomes" id="UP001304125">
    <property type="component" value="Chromosome"/>
</dbReference>
<evidence type="ECO:0000313" key="2">
    <source>
        <dbReference type="EMBL" id="WNM25244.1"/>
    </source>
</evidence>
<dbReference type="RefSeq" id="WP_313500048.1">
    <property type="nucleotide sequence ID" value="NZ_CP134879.1"/>
</dbReference>
<feature type="compositionally biased region" description="Basic and acidic residues" evidence="1">
    <location>
        <begin position="76"/>
        <end position="98"/>
    </location>
</feature>
<reference evidence="2 3" key="1">
    <citation type="submission" date="2023-09" db="EMBL/GenBank/DDBJ databases">
        <title>Demequina sp. a novel bacteria isolated from Capsicum annuum.</title>
        <authorList>
            <person name="Humaira Z."/>
            <person name="Lee J."/>
            <person name="Cho D."/>
        </authorList>
    </citation>
    <scope>NUCLEOTIDE SEQUENCE [LARGE SCALE GENOMIC DNA]</scope>
    <source>
        <strain evidence="2 3">OYTSA14</strain>
    </source>
</reference>
<organism evidence="2 3">
    <name type="scientific">Demequina capsici</name>
    <dbReference type="NCBI Taxonomy" id="3075620"/>
    <lineage>
        <taxon>Bacteria</taxon>
        <taxon>Bacillati</taxon>
        <taxon>Actinomycetota</taxon>
        <taxon>Actinomycetes</taxon>
        <taxon>Micrococcales</taxon>
        <taxon>Demequinaceae</taxon>
        <taxon>Demequina</taxon>
    </lineage>
</organism>
<feature type="region of interest" description="Disordered" evidence="1">
    <location>
        <begin position="76"/>
        <end position="105"/>
    </location>
</feature>
<dbReference type="EMBL" id="CP134879">
    <property type="protein sequence ID" value="WNM25244.1"/>
    <property type="molecule type" value="Genomic_DNA"/>
</dbReference>
<name>A0AA96JE32_9MICO</name>
<feature type="region of interest" description="Disordered" evidence="1">
    <location>
        <begin position="1"/>
        <end position="22"/>
    </location>
</feature>